<keyword evidence="2" id="KW-1185">Reference proteome</keyword>
<comment type="caution">
    <text evidence="1">The sequence shown here is derived from an EMBL/GenBank/DDBJ whole genome shotgun (WGS) entry which is preliminary data.</text>
</comment>
<dbReference type="Proteomes" id="UP000237640">
    <property type="component" value="Unassembled WGS sequence"/>
</dbReference>
<gene>
    <name evidence="1" type="ORF">CLV81_3890</name>
</gene>
<proteinExistence type="predicted"/>
<dbReference type="RefSeq" id="WP_106147359.1">
    <property type="nucleotide sequence ID" value="NZ_PVYX01000002.1"/>
</dbReference>
<name>A0A2T0MDB0_9FLAO</name>
<accession>A0A2T0MDB0</accession>
<dbReference type="EMBL" id="PVYX01000002">
    <property type="protein sequence ID" value="PRX55477.1"/>
    <property type="molecule type" value="Genomic_DNA"/>
</dbReference>
<evidence type="ECO:0008006" key="3">
    <source>
        <dbReference type="Google" id="ProtNLM"/>
    </source>
</evidence>
<reference evidence="1 2" key="1">
    <citation type="submission" date="2018-03" db="EMBL/GenBank/DDBJ databases">
        <title>Genomic Encyclopedia of Archaeal and Bacterial Type Strains, Phase II (KMG-II): from individual species to whole genera.</title>
        <authorList>
            <person name="Goeker M."/>
        </authorList>
    </citation>
    <scope>NUCLEOTIDE SEQUENCE [LARGE SCALE GENOMIC DNA]</scope>
    <source>
        <strain evidence="1 2">DSM 25027</strain>
    </source>
</reference>
<evidence type="ECO:0000313" key="1">
    <source>
        <dbReference type="EMBL" id="PRX55477.1"/>
    </source>
</evidence>
<dbReference type="AlphaFoldDB" id="A0A2T0MDB0"/>
<protein>
    <recommendedName>
        <fullName evidence="3">Outer membrane protein with beta-barrel domain</fullName>
    </recommendedName>
</protein>
<dbReference type="OrthoDB" id="1424369at2"/>
<evidence type="ECO:0000313" key="2">
    <source>
        <dbReference type="Proteomes" id="UP000237640"/>
    </source>
</evidence>
<sequence>MTFPNFKHTITVILIGIHFSYGQTNGKVSGVEEKPKISIDGHRYPTFGDKSNFADFEMHFPLTETSEISVGGVHYRTLFADRFTVPVQYKKYFAKKLYLIGGYRLEWDLLNDGAGKPNPTPLQEAFFGVGHEVKPNMFLETRFAQPIGNPTFNKLGFDVGQPILEFGGKLKF</sequence>
<organism evidence="1 2">
    <name type="scientific">Flagellimonas meridianipacifica</name>
    <dbReference type="NCBI Taxonomy" id="1080225"/>
    <lineage>
        <taxon>Bacteria</taxon>
        <taxon>Pseudomonadati</taxon>
        <taxon>Bacteroidota</taxon>
        <taxon>Flavobacteriia</taxon>
        <taxon>Flavobacteriales</taxon>
        <taxon>Flavobacteriaceae</taxon>
        <taxon>Flagellimonas</taxon>
    </lineage>
</organism>